<dbReference type="Proteomes" id="UP000199488">
    <property type="component" value="Unassembled WGS sequence"/>
</dbReference>
<keyword evidence="2" id="KW-1185">Reference proteome</keyword>
<gene>
    <name evidence="1" type="ORF">SAMN05421781_2835</name>
</gene>
<dbReference type="EMBL" id="FNNC01000007">
    <property type="protein sequence ID" value="SDW94217.1"/>
    <property type="molecule type" value="Genomic_DNA"/>
</dbReference>
<dbReference type="Pfam" id="PF14183">
    <property type="entry name" value="YwpF"/>
    <property type="match status" value="1"/>
</dbReference>
<accession>A0A1H2XN02</accession>
<evidence type="ECO:0000313" key="2">
    <source>
        <dbReference type="Proteomes" id="UP000199488"/>
    </source>
</evidence>
<dbReference type="AlphaFoldDB" id="A0A1H2XN02"/>
<proteinExistence type="predicted"/>
<evidence type="ECO:0000313" key="1">
    <source>
        <dbReference type="EMBL" id="SDW94217.1"/>
    </source>
</evidence>
<dbReference type="RefSeq" id="WP_091616476.1">
    <property type="nucleotide sequence ID" value="NZ_FNNC01000007.1"/>
</dbReference>
<reference evidence="1 2" key="1">
    <citation type="submission" date="2016-10" db="EMBL/GenBank/DDBJ databases">
        <authorList>
            <person name="de Groot N.N."/>
        </authorList>
    </citation>
    <scope>NUCLEOTIDE SEQUENCE [LARGE SCALE GENOMIC DNA]</scope>
    <source>
        <strain evidence="1 2">DSM 23126</strain>
    </source>
</reference>
<dbReference type="InterPro" id="IPR025573">
    <property type="entry name" value="YwpF"/>
</dbReference>
<sequence>MKTFRLVRLSLFQKDGDAIETHEIKMKEGLIINREEPDRSWLLDAVIPTEYEDIIHEWERHEEEMLMEAVITHPDNAPALLRGVVKKTTRLEHSLGVLIQAYMAGKDENITELILKELITEGYEGDQLMEEFHERKNDQRSWSKAMAARLYSRQEK</sequence>
<dbReference type="OrthoDB" id="2427395at2"/>
<name>A0A1H2XN02_9BACI</name>
<protein>
    <submittedName>
        <fullName evidence="1">YwpF-like protein</fullName>
    </submittedName>
</protein>
<dbReference type="STRING" id="1122204.SAMN05421781_2835"/>
<organism evidence="1 2">
    <name type="scientific">Marinococcus luteus</name>
    <dbReference type="NCBI Taxonomy" id="1122204"/>
    <lineage>
        <taxon>Bacteria</taxon>
        <taxon>Bacillati</taxon>
        <taxon>Bacillota</taxon>
        <taxon>Bacilli</taxon>
        <taxon>Bacillales</taxon>
        <taxon>Bacillaceae</taxon>
        <taxon>Marinococcus</taxon>
    </lineage>
</organism>